<gene>
    <name evidence="1" type="ORF">NZH93_44925</name>
</gene>
<keyword evidence="2" id="KW-1185">Reference proteome</keyword>
<dbReference type="AlphaFoldDB" id="A0A9X2VWA5"/>
<sequence>MGNRFTEAFRRPRGFSADGRVLGLGLATAMEAQRRKDESVTDVEDYLRETAAKDQGSSAMH</sequence>
<evidence type="ECO:0000313" key="1">
    <source>
        <dbReference type="EMBL" id="MCS7484023.1"/>
    </source>
</evidence>
<reference evidence="1" key="1">
    <citation type="submission" date="2022-08" db="EMBL/GenBank/DDBJ databases">
        <authorList>
            <person name="Tistechok S."/>
            <person name="Samborskyy M."/>
            <person name="Roman I."/>
        </authorList>
    </citation>
    <scope>NUCLEOTIDE SEQUENCE</scope>
    <source>
        <strain evidence="1">DSM 103496</strain>
    </source>
</reference>
<accession>A0A9X2VWA5</accession>
<proteinExistence type="predicted"/>
<organism evidence="1 2">
    <name type="scientific">Umezawaea endophytica</name>
    <dbReference type="NCBI Taxonomy" id="1654476"/>
    <lineage>
        <taxon>Bacteria</taxon>
        <taxon>Bacillati</taxon>
        <taxon>Actinomycetota</taxon>
        <taxon>Actinomycetes</taxon>
        <taxon>Pseudonocardiales</taxon>
        <taxon>Pseudonocardiaceae</taxon>
        <taxon>Umezawaea</taxon>
    </lineage>
</organism>
<evidence type="ECO:0000313" key="2">
    <source>
        <dbReference type="Proteomes" id="UP001141259"/>
    </source>
</evidence>
<protein>
    <submittedName>
        <fullName evidence="1">Uncharacterized protein</fullName>
    </submittedName>
</protein>
<dbReference type="EMBL" id="JANYMP010000040">
    <property type="protein sequence ID" value="MCS7484023.1"/>
    <property type="molecule type" value="Genomic_DNA"/>
</dbReference>
<name>A0A9X2VWA5_9PSEU</name>
<comment type="caution">
    <text evidence="1">The sequence shown here is derived from an EMBL/GenBank/DDBJ whole genome shotgun (WGS) entry which is preliminary data.</text>
</comment>
<dbReference type="Proteomes" id="UP001141259">
    <property type="component" value="Unassembled WGS sequence"/>
</dbReference>
<dbReference type="RefSeq" id="WP_259629477.1">
    <property type="nucleotide sequence ID" value="NZ_JANYMP010000040.1"/>
</dbReference>